<dbReference type="Pfam" id="PF07969">
    <property type="entry name" value="Amidohydro_3"/>
    <property type="match status" value="1"/>
</dbReference>
<evidence type="ECO:0000256" key="2">
    <source>
        <dbReference type="ARBA" id="ARBA00009236"/>
    </source>
</evidence>
<keyword evidence="15" id="KW-1185">Reference proteome</keyword>
<evidence type="ECO:0000313" key="15">
    <source>
        <dbReference type="Proteomes" id="UP001142489"/>
    </source>
</evidence>
<evidence type="ECO:0000259" key="12">
    <source>
        <dbReference type="Pfam" id="PF00266"/>
    </source>
</evidence>
<dbReference type="AlphaFoldDB" id="A0A9Q0XTZ9"/>
<dbReference type="FunFam" id="3.40.640.10:FF:000027">
    <property type="entry name" value="Serine--pyruvate aminotransferase, mitochondrial"/>
    <property type="match status" value="1"/>
</dbReference>
<dbReference type="FunFam" id="3.90.1150.10:FF:000039">
    <property type="entry name" value="Serine--pyruvate aminotransferase"/>
    <property type="match status" value="1"/>
</dbReference>
<dbReference type="GO" id="GO:0004760">
    <property type="term" value="F:L-serine-pyruvate transaminase activity"/>
    <property type="evidence" value="ECO:0007669"/>
    <property type="project" value="UniProtKB-EC"/>
</dbReference>
<evidence type="ECO:0000256" key="10">
    <source>
        <dbReference type="ARBA" id="ARBA00033660"/>
    </source>
</evidence>
<organism evidence="14 15">
    <name type="scientific">Phrynocephalus forsythii</name>
    <dbReference type="NCBI Taxonomy" id="171643"/>
    <lineage>
        <taxon>Eukaryota</taxon>
        <taxon>Metazoa</taxon>
        <taxon>Chordata</taxon>
        <taxon>Craniata</taxon>
        <taxon>Vertebrata</taxon>
        <taxon>Euteleostomi</taxon>
        <taxon>Lepidosauria</taxon>
        <taxon>Squamata</taxon>
        <taxon>Bifurcata</taxon>
        <taxon>Unidentata</taxon>
        <taxon>Episquamata</taxon>
        <taxon>Toxicofera</taxon>
        <taxon>Iguania</taxon>
        <taxon>Acrodonta</taxon>
        <taxon>Agamidae</taxon>
        <taxon>Agaminae</taxon>
        <taxon>Phrynocephalus</taxon>
    </lineage>
</organism>
<dbReference type="InterPro" id="IPR015424">
    <property type="entry name" value="PyrdxlP-dep_Trfase"/>
</dbReference>
<comment type="catalytic activity">
    <reaction evidence="9">
        <text>L-serine + pyruvate = 3-hydroxypyruvate + L-alanine</text>
        <dbReference type="Rhea" id="RHEA:22852"/>
        <dbReference type="ChEBI" id="CHEBI:15361"/>
        <dbReference type="ChEBI" id="CHEBI:17180"/>
        <dbReference type="ChEBI" id="CHEBI:33384"/>
        <dbReference type="ChEBI" id="CHEBI:57972"/>
        <dbReference type="EC" id="2.6.1.51"/>
    </reaction>
    <physiologicalReaction direction="left-to-right" evidence="9">
        <dbReference type="Rhea" id="RHEA:22853"/>
    </physiologicalReaction>
</comment>
<dbReference type="SUPFAM" id="SSF53383">
    <property type="entry name" value="PLP-dependent transferases"/>
    <property type="match status" value="1"/>
</dbReference>
<comment type="caution">
    <text evidence="14">The sequence shown here is derived from an EMBL/GenBank/DDBJ whole genome shotgun (WGS) entry which is preliminary data.</text>
</comment>
<dbReference type="Gene3D" id="3.90.1150.10">
    <property type="entry name" value="Aspartate Aminotransferase, domain 1"/>
    <property type="match status" value="1"/>
</dbReference>
<dbReference type="InterPro" id="IPR013108">
    <property type="entry name" value="Amidohydro_3"/>
</dbReference>
<feature type="domain" description="Aminotransferase class V" evidence="12">
    <location>
        <begin position="478"/>
        <end position="802"/>
    </location>
</feature>
<evidence type="ECO:0000256" key="1">
    <source>
        <dbReference type="ARBA" id="ARBA00001933"/>
    </source>
</evidence>
<dbReference type="Gene3D" id="3.20.20.140">
    <property type="entry name" value="Metal-dependent hydrolases"/>
    <property type="match status" value="1"/>
</dbReference>
<comment type="cofactor">
    <cofactor evidence="1 11">
        <name>pyridoxal 5'-phosphate</name>
        <dbReference type="ChEBI" id="CHEBI:597326"/>
    </cofactor>
</comment>
<dbReference type="SUPFAM" id="SSF51556">
    <property type="entry name" value="Metallo-dependent hydrolases"/>
    <property type="match status" value="1"/>
</dbReference>
<evidence type="ECO:0000256" key="4">
    <source>
        <dbReference type="ARBA" id="ARBA00013049"/>
    </source>
</evidence>
<evidence type="ECO:0000256" key="8">
    <source>
        <dbReference type="ARBA" id="ARBA00022898"/>
    </source>
</evidence>
<dbReference type="InterPro" id="IPR011059">
    <property type="entry name" value="Metal-dep_hydrolase_composite"/>
</dbReference>
<dbReference type="CDD" id="cd06451">
    <property type="entry name" value="AGAT_like"/>
    <property type="match status" value="1"/>
</dbReference>
<dbReference type="InterPro" id="IPR015422">
    <property type="entry name" value="PyrdxlP-dep_Trfase_small"/>
</dbReference>
<dbReference type="Pfam" id="PF00266">
    <property type="entry name" value="Aminotran_5"/>
    <property type="match status" value="1"/>
</dbReference>
<proteinExistence type="inferred from homology"/>
<dbReference type="PANTHER" id="PTHR21152:SF40">
    <property type="entry name" value="ALANINE--GLYOXYLATE AMINOTRANSFERASE"/>
    <property type="match status" value="1"/>
</dbReference>
<evidence type="ECO:0000256" key="5">
    <source>
        <dbReference type="ARBA" id="ARBA00019220"/>
    </source>
</evidence>
<evidence type="ECO:0000256" key="7">
    <source>
        <dbReference type="ARBA" id="ARBA00022679"/>
    </source>
</evidence>
<dbReference type="InterPro" id="IPR015421">
    <property type="entry name" value="PyrdxlP-dep_Trfase_major"/>
</dbReference>
<dbReference type="GO" id="GO:0016810">
    <property type="term" value="F:hydrolase activity, acting on carbon-nitrogen (but not peptide) bonds"/>
    <property type="evidence" value="ECO:0007669"/>
    <property type="project" value="InterPro"/>
</dbReference>
<feature type="domain" description="Amidohydrolase 3" evidence="13">
    <location>
        <begin position="370"/>
        <end position="414"/>
    </location>
</feature>
<dbReference type="EMBL" id="JAPFRF010000008">
    <property type="protein sequence ID" value="KAJ7325025.1"/>
    <property type="molecule type" value="Genomic_DNA"/>
</dbReference>
<comment type="catalytic activity">
    <reaction evidence="10">
        <text>glyoxylate + L-alanine = glycine + pyruvate</text>
        <dbReference type="Rhea" id="RHEA:24248"/>
        <dbReference type="ChEBI" id="CHEBI:15361"/>
        <dbReference type="ChEBI" id="CHEBI:36655"/>
        <dbReference type="ChEBI" id="CHEBI:57305"/>
        <dbReference type="ChEBI" id="CHEBI:57972"/>
        <dbReference type="EC" id="2.6.1.44"/>
    </reaction>
    <physiologicalReaction direction="left-to-right" evidence="10">
        <dbReference type="Rhea" id="RHEA:24249"/>
    </physiologicalReaction>
</comment>
<dbReference type="InterPro" id="IPR000192">
    <property type="entry name" value="Aminotrans_V_dom"/>
</dbReference>
<keyword evidence="7" id="KW-0808">Transferase</keyword>
<comment type="similarity">
    <text evidence="2">Belongs to the class-V pyridoxal-phosphate-dependent aminotransferase family.</text>
</comment>
<dbReference type="PROSITE" id="PS00595">
    <property type="entry name" value="AA_TRANSFER_CLASS_5"/>
    <property type="match status" value="1"/>
</dbReference>
<sequence>MALSLCCPCRHPQMKPLGDRILNHDKASREGRNEAGPGKLEVGSEVVYIRSNRVVQDHTVGPAEIVISSGKIVDVLPKKKRDRPSGEKVYSPIGGGERQQNCGVLLRGTGTALRSNPYIRNSCCILILELPGQAPLAAKHSTNGVLSPASQASRQAELLPMLKAGIPGFQCFLMATGVNDFAHVGLHDLHMAMNELQDTGCVLLFHSEQEPNQPMPVPEDATEYSTFLSSRPDTMEVEAILMIAELCLQYKIPCHVMNLSSAQALPIISDARQKGAPITVETTHHYLSLAAECIPPGGTYYKCCPPIREKRNQDMLWAALHETEIDMVVSAHTPCPLNLRDPTTEDFLKAKAGIASLQFGLPLFWTSAKSKGFSFHDLVQLMCKNPAILSRLEDRKGSLSPGMDADLVVWNPEAEFELNGDVILHKNKLTPYLGFQLCGTVFATLPLHVPDRLLLGPGPSNCPPRILSASGRQLIGHIHKEMIQVRATLGIQYAFQTKNPLTLAVSGTGHCAMEAALLNMVERGDKVLIAVNGFWGERATDIAKRLGAEVHQLVKNPGEYFTLEEIEKGLVQHAPLLLFITHGESSTGVVQPLDGLGEICHRNNCLLLVDAVASLGGAPVLMDQQGIDILYSGSQKVLSAPPGASPISFSNRARKKIYNRKTKPSSFYLDMEELAKYWGCDDDRRIYHHTAPINTFFCLREGLALLAEKGLENSWKLHKENSLYLCAGLQKLGLKLFVKEPEARLPTVNTVFVPEGYDWKEITEYIMKNHGIEVSGGLGVSAGKVLRIGLMGYNSTKFNVDRVLHALEDALQHCLKNKL</sequence>
<reference evidence="14" key="1">
    <citation type="journal article" date="2023" name="DNA Res.">
        <title>Chromosome-level genome assembly of Phrynocephalus forsythii using third-generation DNA sequencing and Hi-C analysis.</title>
        <authorList>
            <person name="Qi Y."/>
            <person name="Zhao W."/>
            <person name="Zhao Y."/>
            <person name="Niu C."/>
            <person name="Cao S."/>
            <person name="Zhang Y."/>
        </authorList>
    </citation>
    <scope>NUCLEOTIDE SEQUENCE</scope>
    <source>
        <tissue evidence="14">Muscle</tissue>
    </source>
</reference>
<evidence type="ECO:0000313" key="14">
    <source>
        <dbReference type="EMBL" id="KAJ7325025.1"/>
    </source>
</evidence>
<dbReference type="GO" id="GO:0005777">
    <property type="term" value="C:peroxisome"/>
    <property type="evidence" value="ECO:0007669"/>
    <property type="project" value="TreeGrafter"/>
</dbReference>
<accession>A0A9Q0XTZ9</accession>
<dbReference type="InterPro" id="IPR032466">
    <property type="entry name" value="Metal_Hydrolase"/>
</dbReference>
<dbReference type="GO" id="GO:0008453">
    <property type="term" value="F:alanine-glyoxylate transaminase activity"/>
    <property type="evidence" value="ECO:0007669"/>
    <property type="project" value="UniProtKB-EC"/>
</dbReference>
<evidence type="ECO:0000256" key="6">
    <source>
        <dbReference type="ARBA" id="ARBA00022576"/>
    </source>
</evidence>
<evidence type="ECO:0000256" key="11">
    <source>
        <dbReference type="RuleBase" id="RU004504"/>
    </source>
</evidence>
<protein>
    <recommendedName>
        <fullName evidence="5">Alanine--glyoxylate aminotransferase</fullName>
        <ecNumber evidence="4">2.6.1.44</ecNumber>
        <ecNumber evidence="3">2.6.1.51</ecNumber>
    </recommendedName>
</protein>
<evidence type="ECO:0000256" key="3">
    <source>
        <dbReference type="ARBA" id="ARBA00013027"/>
    </source>
</evidence>
<gene>
    <name evidence="14" type="ORF">JRQ81_018045</name>
</gene>
<dbReference type="Gene3D" id="3.40.640.10">
    <property type="entry name" value="Type I PLP-dependent aspartate aminotransferase-like (Major domain)"/>
    <property type="match status" value="1"/>
</dbReference>
<dbReference type="EC" id="2.6.1.44" evidence="4"/>
<evidence type="ECO:0000256" key="9">
    <source>
        <dbReference type="ARBA" id="ARBA00033634"/>
    </source>
</evidence>
<keyword evidence="6" id="KW-0032">Aminotransferase</keyword>
<dbReference type="Proteomes" id="UP001142489">
    <property type="component" value="Unassembled WGS sequence"/>
</dbReference>
<evidence type="ECO:0000259" key="13">
    <source>
        <dbReference type="Pfam" id="PF07969"/>
    </source>
</evidence>
<name>A0A9Q0XTZ9_9SAUR</name>
<dbReference type="OrthoDB" id="7403325at2759"/>
<dbReference type="SUPFAM" id="SSF51338">
    <property type="entry name" value="Composite domain of metallo-dependent hydrolases"/>
    <property type="match status" value="1"/>
</dbReference>
<dbReference type="InterPro" id="IPR020578">
    <property type="entry name" value="Aminotrans_V_PyrdxlP_BS"/>
</dbReference>
<dbReference type="PANTHER" id="PTHR21152">
    <property type="entry name" value="AMINOTRANSFERASE CLASS V"/>
    <property type="match status" value="1"/>
</dbReference>
<dbReference type="GO" id="GO:0019265">
    <property type="term" value="P:glycine biosynthetic process, by transamination of glyoxylate"/>
    <property type="evidence" value="ECO:0007669"/>
    <property type="project" value="TreeGrafter"/>
</dbReference>
<dbReference type="EC" id="2.6.1.51" evidence="3"/>
<keyword evidence="8" id="KW-0663">Pyridoxal phosphate</keyword>